<reference evidence="2" key="1">
    <citation type="journal article" date="2019" name="Int. J. Syst. Evol. Microbiol.">
        <title>The Global Catalogue of Microorganisms (GCM) 10K type strain sequencing project: providing services to taxonomists for standard genome sequencing and annotation.</title>
        <authorList>
            <consortium name="The Broad Institute Genomics Platform"/>
            <consortium name="The Broad Institute Genome Sequencing Center for Infectious Disease"/>
            <person name="Wu L."/>
            <person name="Ma J."/>
        </authorList>
    </citation>
    <scope>NUCLEOTIDE SEQUENCE [LARGE SCALE GENOMIC DNA]</scope>
    <source>
        <strain evidence="2">NBRC 110044</strain>
    </source>
</reference>
<sequence length="174" mass="20839">MEFAIRQWLPPGTQVFAQLADTPGRWRPLWLRWLSWRSEDARFASFLDDLENWLVQEPPRDWQKRMDNHLVHYRNRYFLFLCWADGCSANPRTDAELPDISWLGDTPRHDLLRWRRQQVLDQLALKTTLDWHQQAGLGQALTYRGVSLAPAYDYYLLPDLLKEHYRAFKETAHD</sequence>
<dbReference type="EMBL" id="BSOG01000002">
    <property type="protein sequence ID" value="GLR12918.1"/>
    <property type="molecule type" value="Genomic_DNA"/>
</dbReference>
<keyword evidence="2" id="KW-1185">Reference proteome</keyword>
<comment type="caution">
    <text evidence="1">The sequence shown here is derived from an EMBL/GenBank/DDBJ whole genome shotgun (WGS) entry which is preliminary data.</text>
</comment>
<name>A0ABQ5YFX8_9NEIS</name>
<protein>
    <submittedName>
        <fullName evidence="1">Uncharacterized protein</fullName>
    </submittedName>
</protein>
<proteinExistence type="predicted"/>
<gene>
    <name evidence="1" type="ORF">GCM10007907_17080</name>
</gene>
<evidence type="ECO:0000313" key="1">
    <source>
        <dbReference type="EMBL" id="GLR12918.1"/>
    </source>
</evidence>
<evidence type="ECO:0000313" key="2">
    <source>
        <dbReference type="Proteomes" id="UP001156706"/>
    </source>
</evidence>
<organism evidence="1 2">
    <name type="scientific">Chitinimonas prasina</name>
    <dbReference type="NCBI Taxonomy" id="1434937"/>
    <lineage>
        <taxon>Bacteria</taxon>
        <taxon>Pseudomonadati</taxon>
        <taxon>Pseudomonadota</taxon>
        <taxon>Betaproteobacteria</taxon>
        <taxon>Neisseriales</taxon>
        <taxon>Chitinibacteraceae</taxon>
        <taxon>Chitinimonas</taxon>
    </lineage>
</organism>
<dbReference type="Proteomes" id="UP001156706">
    <property type="component" value="Unassembled WGS sequence"/>
</dbReference>
<accession>A0ABQ5YFX8</accession>
<dbReference type="RefSeq" id="WP_284196044.1">
    <property type="nucleotide sequence ID" value="NZ_BSOG01000002.1"/>
</dbReference>